<feature type="transmembrane region" description="Helical" evidence="1">
    <location>
        <begin position="126"/>
        <end position="146"/>
    </location>
</feature>
<dbReference type="Proteomes" id="UP001418637">
    <property type="component" value="Unassembled WGS sequence"/>
</dbReference>
<comment type="caution">
    <text evidence="2">The sequence shown here is derived from an EMBL/GenBank/DDBJ whole genome shotgun (WGS) entry which is preliminary data.</text>
</comment>
<dbReference type="RefSeq" id="WP_346336630.1">
    <property type="nucleotide sequence ID" value="NZ_JBBYXI010000002.1"/>
</dbReference>
<feature type="transmembrane region" description="Helical" evidence="1">
    <location>
        <begin position="102"/>
        <end position="120"/>
    </location>
</feature>
<proteinExistence type="predicted"/>
<accession>A0ABV0BI21</accession>
<reference evidence="2 3" key="1">
    <citation type="submission" date="2024-04" db="EMBL/GenBank/DDBJ databases">
        <title>A novel species isolated from cricket.</title>
        <authorList>
            <person name="Wang H.-C."/>
        </authorList>
    </citation>
    <scope>NUCLEOTIDE SEQUENCE [LARGE SCALE GENOMIC DNA]</scope>
    <source>
        <strain evidence="2 3">WL0021</strain>
    </source>
</reference>
<keyword evidence="1" id="KW-0812">Transmembrane</keyword>
<sequence length="151" mass="16643">MFGFLQKQKEKIGSASDALRTAAESSSFIRWHTVLTIFARIVALLWLMKGLAGWSAMIGVLGDGGDFVSRSIQFQSTVIYFSTIDVIAAVGLWMISAWGGVVWLIAVMSYIVIATLFPGMLAMGPWIAWTLGFLVLAYLSLMWLGAREDNR</sequence>
<feature type="transmembrane region" description="Helical" evidence="1">
    <location>
        <begin position="77"/>
        <end position="95"/>
    </location>
</feature>
<evidence type="ECO:0000313" key="2">
    <source>
        <dbReference type="EMBL" id="MEN3930628.1"/>
    </source>
</evidence>
<dbReference type="Pfam" id="PF19660">
    <property type="entry name" value="DUF6163"/>
    <property type="match status" value="1"/>
</dbReference>
<dbReference type="InterPro" id="IPR046161">
    <property type="entry name" value="DUF6163"/>
</dbReference>
<keyword evidence="1" id="KW-0472">Membrane</keyword>
<keyword evidence="3" id="KW-1185">Reference proteome</keyword>
<evidence type="ECO:0000256" key="1">
    <source>
        <dbReference type="SAM" id="Phobius"/>
    </source>
</evidence>
<gene>
    <name evidence="2" type="ORF">WJT86_06060</name>
</gene>
<evidence type="ECO:0000313" key="3">
    <source>
        <dbReference type="Proteomes" id="UP001418637"/>
    </source>
</evidence>
<organism evidence="2 3">
    <name type="scientific">Hohaiivirga grylli</name>
    <dbReference type="NCBI Taxonomy" id="3133970"/>
    <lineage>
        <taxon>Bacteria</taxon>
        <taxon>Pseudomonadati</taxon>
        <taxon>Pseudomonadota</taxon>
        <taxon>Alphaproteobacteria</taxon>
        <taxon>Hyphomicrobiales</taxon>
        <taxon>Methylobacteriaceae</taxon>
        <taxon>Hohaiivirga</taxon>
    </lineage>
</organism>
<keyword evidence="1" id="KW-1133">Transmembrane helix</keyword>
<feature type="transmembrane region" description="Helical" evidence="1">
    <location>
        <begin position="37"/>
        <end position="57"/>
    </location>
</feature>
<dbReference type="EMBL" id="JBBYXI010000002">
    <property type="protein sequence ID" value="MEN3930628.1"/>
    <property type="molecule type" value="Genomic_DNA"/>
</dbReference>
<protein>
    <submittedName>
        <fullName evidence="2">DUF6163 family protein</fullName>
    </submittedName>
</protein>
<name>A0ABV0BI21_9HYPH</name>